<name>A0A1C6VDA3_9ACTN</name>
<feature type="compositionally biased region" description="Acidic residues" evidence="1">
    <location>
        <begin position="90"/>
        <end position="99"/>
    </location>
</feature>
<evidence type="ECO:0008006" key="4">
    <source>
        <dbReference type="Google" id="ProtNLM"/>
    </source>
</evidence>
<dbReference type="Proteomes" id="UP000198937">
    <property type="component" value="Unassembled WGS sequence"/>
</dbReference>
<proteinExistence type="predicted"/>
<feature type="region of interest" description="Disordered" evidence="1">
    <location>
        <begin position="77"/>
        <end position="112"/>
    </location>
</feature>
<evidence type="ECO:0000313" key="2">
    <source>
        <dbReference type="EMBL" id="SCL63800.1"/>
    </source>
</evidence>
<evidence type="ECO:0000313" key="3">
    <source>
        <dbReference type="Proteomes" id="UP000198937"/>
    </source>
</evidence>
<reference evidence="2 3" key="1">
    <citation type="submission" date="2016-06" db="EMBL/GenBank/DDBJ databases">
        <authorList>
            <person name="Kjaerup R.B."/>
            <person name="Dalgaard T.S."/>
            <person name="Juul-Madsen H.R."/>
        </authorList>
    </citation>
    <scope>NUCLEOTIDE SEQUENCE [LARGE SCALE GENOMIC DNA]</scope>
    <source>
        <strain evidence="2 3">DSM 45577</strain>
    </source>
</reference>
<organism evidence="2 3">
    <name type="scientific">Micromonospora yangpuensis</name>
    <dbReference type="NCBI Taxonomy" id="683228"/>
    <lineage>
        <taxon>Bacteria</taxon>
        <taxon>Bacillati</taxon>
        <taxon>Actinomycetota</taxon>
        <taxon>Actinomycetes</taxon>
        <taxon>Micromonosporales</taxon>
        <taxon>Micromonosporaceae</taxon>
        <taxon>Micromonospora</taxon>
    </lineage>
</organism>
<dbReference type="AlphaFoldDB" id="A0A1C6VDA3"/>
<sequence>MTVHRPVRPAWTCGACGAEWPCQPQRQALLADYGRAPIALSLYLAAHYLDAVPELPDVPVAQLYRRFLGWARCASTRPTPDIAESRTGPDADEPQPDADEPLRNVRGVPRST</sequence>
<dbReference type="EMBL" id="FMIA01000002">
    <property type="protein sequence ID" value="SCL63800.1"/>
    <property type="molecule type" value="Genomic_DNA"/>
</dbReference>
<evidence type="ECO:0000256" key="1">
    <source>
        <dbReference type="SAM" id="MobiDB-lite"/>
    </source>
</evidence>
<accession>A0A1C6VDA3</accession>
<dbReference type="RefSeq" id="WP_229688427.1">
    <property type="nucleotide sequence ID" value="NZ_BMMJ01000007.1"/>
</dbReference>
<protein>
    <recommendedName>
        <fullName evidence="4">Flavin reductase</fullName>
    </recommendedName>
</protein>
<gene>
    <name evidence="2" type="ORF">GA0070617_5302</name>
</gene>
<keyword evidence="3" id="KW-1185">Reference proteome</keyword>